<keyword evidence="6 8" id="KW-1133">Transmembrane helix</keyword>
<keyword evidence="7 8" id="KW-0472">Membrane</keyword>
<keyword evidence="10" id="KW-1185">Reference proteome</keyword>
<protein>
    <recommendedName>
        <fullName evidence="11">Transporter</fullName>
    </recommendedName>
</protein>
<dbReference type="Gene3D" id="1.20.1530.20">
    <property type="match status" value="1"/>
</dbReference>
<evidence type="ECO:0000256" key="2">
    <source>
        <dbReference type="ARBA" id="ARBA00010145"/>
    </source>
</evidence>
<evidence type="ECO:0000313" key="9">
    <source>
        <dbReference type="EMBL" id="GGD84900.1"/>
    </source>
</evidence>
<feature type="transmembrane region" description="Helical" evidence="8">
    <location>
        <begin position="181"/>
        <end position="199"/>
    </location>
</feature>
<feature type="transmembrane region" description="Helical" evidence="8">
    <location>
        <begin position="299"/>
        <end position="319"/>
    </location>
</feature>
<feature type="transmembrane region" description="Helical" evidence="8">
    <location>
        <begin position="205"/>
        <end position="227"/>
    </location>
</feature>
<evidence type="ECO:0000256" key="1">
    <source>
        <dbReference type="ARBA" id="ARBA00004651"/>
    </source>
</evidence>
<dbReference type="EMBL" id="BMEG01000008">
    <property type="protein sequence ID" value="GGD84900.1"/>
    <property type="molecule type" value="Genomic_DNA"/>
</dbReference>
<dbReference type="PANTHER" id="PTHR36838:SF3">
    <property type="entry name" value="TRANSPORTER AUXIN EFFLUX CARRIER EC FAMILY"/>
    <property type="match status" value="1"/>
</dbReference>
<evidence type="ECO:0000313" key="10">
    <source>
        <dbReference type="Proteomes" id="UP000597138"/>
    </source>
</evidence>
<name>A0ABQ1RZR7_9BURK</name>
<comment type="similarity">
    <text evidence="2">Belongs to the auxin efflux carrier (TC 2.A.69) family.</text>
</comment>
<feature type="transmembrane region" description="Helical" evidence="8">
    <location>
        <begin position="109"/>
        <end position="129"/>
    </location>
</feature>
<feature type="transmembrane region" description="Helical" evidence="8">
    <location>
        <begin position="49"/>
        <end position="69"/>
    </location>
</feature>
<sequence>MSSLVSGLPALLAPLFSIILPVFGLVFAGFACRKLGKLGPAAASELNRFVVYLALPALLFDTMARTPLAMLDQPAFIAVFGIGSAVVFALTLGVRLMQSRPLADASIDGLNAAYPNTGFVGLPLCLLAFGKESLAPAVIATILTVCVLFGVAIVLIELGLQTQRHIGATVWRVAKSLCKNPLLIAPVAGALFNASGLVLPQGGEALIKLLGGAASPCALVALGLFLGGKSEAHNVRTTGVLVALKLVAQPLLTWWLAVHVFKLPGLWAKTAVILSALPTGTGPFMLAEFYRRDGSVTSSTILFSTVLSLVTVTLCLAVML</sequence>
<proteinExistence type="inferred from homology"/>
<evidence type="ECO:0008006" key="11">
    <source>
        <dbReference type="Google" id="ProtNLM"/>
    </source>
</evidence>
<comment type="caution">
    <text evidence="9">The sequence shown here is derived from an EMBL/GenBank/DDBJ whole genome shotgun (WGS) entry which is preliminary data.</text>
</comment>
<evidence type="ECO:0000256" key="7">
    <source>
        <dbReference type="ARBA" id="ARBA00023136"/>
    </source>
</evidence>
<comment type="subcellular location">
    <subcellularLocation>
        <location evidence="1">Cell membrane</location>
        <topology evidence="1">Multi-pass membrane protein</topology>
    </subcellularLocation>
</comment>
<keyword evidence="3" id="KW-0813">Transport</keyword>
<feature type="transmembrane region" description="Helical" evidence="8">
    <location>
        <begin position="239"/>
        <end position="261"/>
    </location>
</feature>
<organism evidence="9 10">
    <name type="scientific">Caballeronia grimmiae</name>
    <dbReference type="NCBI Taxonomy" id="1071679"/>
    <lineage>
        <taxon>Bacteria</taxon>
        <taxon>Pseudomonadati</taxon>
        <taxon>Pseudomonadota</taxon>
        <taxon>Betaproteobacteria</taxon>
        <taxon>Burkholderiales</taxon>
        <taxon>Burkholderiaceae</taxon>
        <taxon>Caballeronia</taxon>
    </lineage>
</organism>
<accession>A0ABQ1RZR7</accession>
<reference evidence="10" key="1">
    <citation type="journal article" date="2019" name="Int. J. Syst. Evol. Microbiol.">
        <title>The Global Catalogue of Microorganisms (GCM) 10K type strain sequencing project: providing services to taxonomists for standard genome sequencing and annotation.</title>
        <authorList>
            <consortium name="The Broad Institute Genomics Platform"/>
            <consortium name="The Broad Institute Genome Sequencing Center for Infectious Disease"/>
            <person name="Wu L."/>
            <person name="Ma J."/>
        </authorList>
    </citation>
    <scope>NUCLEOTIDE SEQUENCE [LARGE SCALE GENOMIC DNA]</scope>
    <source>
        <strain evidence="10">CGMCC 1.11013</strain>
    </source>
</reference>
<gene>
    <name evidence="9" type="ORF">GCM10010985_44350</name>
</gene>
<dbReference type="Pfam" id="PF03547">
    <property type="entry name" value="Mem_trans"/>
    <property type="match status" value="1"/>
</dbReference>
<dbReference type="Proteomes" id="UP000597138">
    <property type="component" value="Unassembled WGS sequence"/>
</dbReference>
<evidence type="ECO:0000256" key="3">
    <source>
        <dbReference type="ARBA" id="ARBA00022448"/>
    </source>
</evidence>
<evidence type="ECO:0000256" key="4">
    <source>
        <dbReference type="ARBA" id="ARBA00022475"/>
    </source>
</evidence>
<feature type="transmembrane region" description="Helical" evidence="8">
    <location>
        <begin position="135"/>
        <end position="160"/>
    </location>
</feature>
<keyword evidence="5 8" id="KW-0812">Transmembrane</keyword>
<keyword evidence="4" id="KW-1003">Cell membrane</keyword>
<evidence type="ECO:0000256" key="6">
    <source>
        <dbReference type="ARBA" id="ARBA00022989"/>
    </source>
</evidence>
<evidence type="ECO:0000256" key="5">
    <source>
        <dbReference type="ARBA" id="ARBA00022692"/>
    </source>
</evidence>
<feature type="transmembrane region" description="Helical" evidence="8">
    <location>
        <begin position="6"/>
        <end position="28"/>
    </location>
</feature>
<dbReference type="RefSeq" id="WP_152562559.1">
    <property type="nucleotide sequence ID" value="NZ_BMEG01000008.1"/>
</dbReference>
<feature type="transmembrane region" description="Helical" evidence="8">
    <location>
        <begin position="75"/>
        <end position="97"/>
    </location>
</feature>
<dbReference type="PANTHER" id="PTHR36838">
    <property type="entry name" value="AUXIN EFFLUX CARRIER FAMILY PROTEIN"/>
    <property type="match status" value="1"/>
</dbReference>
<dbReference type="InterPro" id="IPR038770">
    <property type="entry name" value="Na+/solute_symporter_sf"/>
</dbReference>
<dbReference type="InterPro" id="IPR004776">
    <property type="entry name" value="Mem_transp_PIN-like"/>
</dbReference>
<evidence type="ECO:0000256" key="8">
    <source>
        <dbReference type="SAM" id="Phobius"/>
    </source>
</evidence>